<feature type="compositionally biased region" description="Low complexity" evidence="1">
    <location>
        <begin position="33"/>
        <end position="47"/>
    </location>
</feature>
<evidence type="ECO:0000256" key="2">
    <source>
        <dbReference type="SAM" id="SignalP"/>
    </source>
</evidence>
<evidence type="ECO:0000256" key="1">
    <source>
        <dbReference type="SAM" id="MobiDB-lite"/>
    </source>
</evidence>
<feature type="region of interest" description="Disordered" evidence="1">
    <location>
        <begin position="33"/>
        <end position="53"/>
    </location>
</feature>
<accession>A0A841FQY2</accession>
<organism evidence="3 4">
    <name type="scientific">Phytomonospora endophytica</name>
    <dbReference type="NCBI Taxonomy" id="714109"/>
    <lineage>
        <taxon>Bacteria</taxon>
        <taxon>Bacillati</taxon>
        <taxon>Actinomycetota</taxon>
        <taxon>Actinomycetes</taxon>
        <taxon>Micromonosporales</taxon>
        <taxon>Micromonosporaceae</taxon>
        <taxon>Phytomonospora</taxon>
    </lineage>
</organism>
<name>A0A841FQY2_9ACTN</name>
<feature type="signal peptide" evidence="2">
    <location>
        <begin position="1"/>
        <end position="31"/>
    </location>
</feature>
<dbReference type="AlphaFoldDB" id="A0A841FQY2"/>
<keyword evidence="4" id="KW-1185">Reference proteome</keyword>
<sequence>MSDKRKRSHRRLRRFAAAATIGVALATTAVAGAGASPAGPNASSPASKEMRLSGSAGGNLPAAFGQWAGDAVAFDIEARGTTGTFDVSHRKPDGGFVAAFNGDITCLAVGGDVAVATGVITEGSADIPGQGVTDLTGKKVAFTVLDDGRRDRFFWQWEFLGAPINDCQGTAPVWDPSWGGFRVSGEML</sequence>
<gene>
    <name evidence="3" type="ORF">HNR73_004066</name>
</gene>
<protein>
    <submittedName>
        <fullName evidence="3">Uncharacterized protein</fullName>
    </submittedName>
</protein>
<dbReference type="RefSeq" id="WP_184789030.1">
    <property type="nucleotide sequence ID" value="NZ_BONT01000046.1"/>
</dbReference>
<evidence type="ECO:0000313" key="4">
    <source>
        <dbReference type="Proteomes" id="UP000548476"/>
    </source>
</evidence>
<feature type="chain" id="PRO_5039006669" evidence="2">
    <location>
        <begin position="32"/>
        <end position="188"/>
    </location>
</feature>
<reference evidence="3 4" key="1">
    <citation type="submission" date="2020-08" db="EMBL/GenBank/DDBJ databases">
        <title>Genomic Encyclopedia of Type Strains, Phase IV (KMG-IV): sequencing the most valuable type-strain genomes for metagenomic binning, comparative biology and taxonomic classification.</title>
        <authorList>
            <person name="Goeker M."/>
        </authorList>
    </citation>
    <scope>NUCLEOTIDE SEQUENCE [LARGE SCALE GENOMIC DNA]</scope>
    <source>
        <strain evidence="3 4">YIM 65646</strain>
    </source>
</reference>
<proteinExistence type="predicted"/>
<comment type="caution">
    <text evidence="3">The sequence shown here is derived from an EMBL/GenBank/DDBJ whole genome shotgun (WGS) entry which is preliminary data.</text>
</comment>
<evidence type="ECO:0000313" key="3">
    <source>
        <dbReference type="EMBL" id="MBB6036198.1"/>
    </source>
</evidence>
<dbReference type="EMBL" id="JACHGT010000008">
    <property type="protein sequence ID" value="MBB6036198.1"/>
    <property type="molecule type" value="Genomic_DNA"/>
</dbReference>
<keyword evidence="2" id="KW-0732">Signal</keyword>
<dbReference type="Proteomes" id="UP000548476">
    <property type="component" value="Unassembled WGS sequence"/>
</dbReference>